<gene>
    <name evidence="1" type="ORF">K1X15_07560</name>
</gene>
<evidence type="ECO:0000313" key="1">
    <source>
        <dbReference type="EMBL" id="QYO78393.1"/>
    </source>
</evidence>
<organism evidence="1 2">
    <name type="scientific">Devosia salina</name>
    <dbReference type="NCBI Taxonomy" id="2860336"/>
    <lineage>
        <taxon>Bacteria</taxon>
        <taxon>Pseudomonadati</taxon>
        <taxon>Pseudomonadota</taxon>
        <taxon>Alphaproteobacteria</taxon>
        <taxon>Hyphomicrobiales</taxon>
        <taxon>Devosiaceae</taxon>
        <taxon>Devosia</taxon>
    </lineage>
</organism>
<dbReference type="EMBL" id="CP080590">
    <property type="protein sequence ID" value="QYO78393.1"/>
    <property type="molecule type" value="Genomic_DNA"/>
</dbReference>
<name>A0ABX8WJ72_9HYPH</name>
<accession>A0ABX8WJ72</accession>
<keyword evidence="2" id="KW-1185">Reference proteome</keyword>
<dbReference type="Proteomes" id="UP000825799">
    <property type="component" value="Chromosome"/>
</dbReference>
<reference evidence="1 2" key="1">
    <citation type="submission" date="2021-08" db="EMBL/GenBank/DDBJ databases">
        <title>Devosia salina sp. nov., isolated from the South China Sea sediment.</title>
        <authorList>
            <person name="Zhou Z."/>
        </authorList>
    </citation>
    <scope>NUCLEOTIDE SEQUENCE [LARGE SCALE GENOMIC DNA]</scope>
    <source>
        <strain evidence="1 2">SCS-3</strain>
    </source>
</reference>
<evidence type="ECO:0000313" key="2">
    <source>
        <dbReference type="Proteomes" id="UP000825799"/>
    </source>
</evidence>
<proteinExistence type="predicted"/>
<protein>
    <submittedName>
        <fullName evidence="1">Uncharacterized protein</fullName>
    </submittedName>
</protein>
<dbReference type="RefSeq" id="WP_220306863.1">
    <property type="nucleotide sequence ID" value="NZ_CP080590.1"/>
</dbReference>
<sequence>MLKQILRSIRAMLAALPRFVTERFFDGVRWISRLVAMPAPVLEPDVDPAGTAADTGDAEHIAALRTVASHFAAGSNPPADAVQRLREADLEWLMALPRPMLCRVAVASDVALAAHIRRQRPMPGLLAHDPAAVADYQRSVRMERARRDDTEAKLDFIAA</sequence>